<evidence type="ECO:0000313" key="10">
    <source>
        <dbReference type="Proteomes" id="UP001147746"/>
    </source>
</evidence>
<evidence type="ECO:0000256" key="4">
    <source>
        <dbReference type="ARBA" id="ARBA00022692"/>
    </source>
</evidence>
<dbReference type="Gene3D" id="1.20.1250.20">
    <property type="entry name" value="MFS general substrate transporter like domains"/>
    <property type="match status" value="1"/>
</dbReference>
<feature type="transmembrane region" description="Helical" evidence="8">
    <location>
        <begin position="296"/>
        <end position="318"/>
    </location>
</feature>
<evidence type="ECO:0000256" key="7">
    <source>
        <dbReference type="RuleBase" id="RU003346"/>
    </source>
</evidence>
<dbReference type="Proteomes" id="UP001147746">
    <property type="component" value="Unassembled WGS sequence"/>
</dbReference>
<keyword evidence="4 8" id="KW-0812">Transmembrane</keyword>
<comment type="caution">
    <text evidence="9">The sequence shown here is derived from an EMBL/GenBank/DDBJ whole genome shotgun (WGS) entry which is preliminary data.</text>
</comment>
<dbReference type="GO" id="GO:0005351">
    <property type="term" value="F:carbohydrate:proton symporter activity"/>
    <property type="evidence" value="ECO:0007669"/>
    <property type="project" value="TreeGrafter"/>
</dbReference>
<feature type="transmembrane region" description="Helical" evidence="8">
    <location>
        <begin position="463"/>
        <end position="483"/>
    </location>
</feature>
<keyword evidence="6 8" id="KW-0472">Membrane</keyword>
<evidence type="ECO:0000256" key="3">
    <source>
        <dbReference type="ARBA" id="ARBA00022448"/>
    </source>
</evidence>
<feature type="transmembrane region" description="Helical" evidence="8">
    <location>
        <begin position="85"/>
        <end position="104"/>
    </location>
</feature>
<evidence type="ECO:0000256" key="1">
    <source>
        <dbReference type="ARBA" id="ARBA00004141"/>
    </source>
</evidence>
<dbReference type="InterPro" id="IPR036259">
    <property type="entry name" value="MFS_trans_sf"/>
</dbReference>
<dbReference type="InterPro" id="IPR020846">
    <property type="entry name" value="MFS_dom"/>
</dbReference>
<evidence type="ECO:0000256" key="6">
    <source>
        <dbReference type="ARBA" id="ARBA00023136"/>
    </source>
</evidence>
<feature type="transmembrane region" description="Helical" evidence="8">
    <location>
        <begin position="433"/>
        <end position="451"/>
    </location>
</feature>
<sequence>MEEKSDFGTDKSEAVHAEFSLVGNHVSAQIPRVTWWRHPGLRKLYIMMPILFLGSSTNGYDGSLLNGLQTMTPWQEYFGNPSGSTLGLFTAIQNIGGVCALFFSSYVADLCGRKRGVAIGLVVLFVGTIIQVVPSVNSGMFLAGRFLVGLGSNVSQGSAPLLITELAHPQHRGKLTTMYNTLWYVGAIVAAWTVFGTIKYTSEASWRIPVGMQAVMPLVQFMGIWFLPESPRWLCAQNRPEEAFEVLIKYHASGERNDPFCAFEFHEIQETIRMEKENSQNGWSVLVRSPGNRKRLLLIVLVSFFSQCSGNGLVSYYLHDILNSVGIQSSYDQSMINGALTIWCFLVAICCSSFLVDVLGRRLLFMIAAVGMLISFSIWTGCSAVYATSGNSSAGSAVIAMIFLFYGAAGFAWPGLTVAYPAEILPFSIRAKGLAVTMAVTALSSVFNQYVNPIGLEALQWRFYFVYIAILVVESACIWLFFVETKGPTLEEIAALFDGDDANVAGNARATHGNEANSMNH</sequence>
<organism evidence="9 10">
    <name type="scientific">Penicillium atrosanguineum</name>
    <dbReference type="NCBI Taxonomy" id="1132637"/>
    <lineage>
        <taxon>Eukaryota</taxon>
        <taxon>Fungi</taxon>
        <taxon>Dikarya</taxon>
        <taxon>Ascomycota</taxon>
        <taxon>Pezizomycotina</taxon>
        <taxon>Eurotiomycetes</taxon>
        <taxon>Eurotiomycetidae</taxon>
        <taxon>Eurotiales</taxon>
        <taxon>Aspergillaceae</taxon>
        <taxon>Penicillium</taxon>
    </lineage>
</organism>
<dbReference type="InterPro" id="IPR005829">
    <property type="entry name" value="Sugar_transporter_CS"/>
</dbReference>
<reference evidence="9" key="2">
    <citation type="journal article" date="2023" name="IMA Fungus">
        <title>Comparative genomic study of the Penicillium genus elucidates a diverse pangenome and 15 lateral gene transfer events.</title>
        <authorList>
            <person name="Petersen C."/>
            <person name="Sorensen T."/>
            <person name="Nielsen M.R."/>
            <person name="Sondergaard T.E."/>
            <person name="Sorensen J.L."/>
            <person name="Fitzpatrick D.A."/>
            <person name="Frisvad J.C."/>
            <person name="Nielsen K.L."/>
        </authorList>
    </citation>
    <scope>NUCLEOTIDE SEQUENCE</scope>
    <source>
        <strain evidence="9">IBT 21472</strain>
    </source>
</reference>
<feature type="transmembrane region" description="Helical" evidence="8">
    <location>
        <begin position="179"/>
        <end position="198"/>
    </location>
</feature>
<dbReference type="PANTHER" id="PTHR48022">
    <property type="entry name" value="PLASTIDIC GLUCOSE TRANSPORTER 4"/>
    <property type="match status" value="1"/>
</dbReference>
<evidence type="ECO:0000256" key="2">
    <source>
        <dbReference type="ARBA" id="ARBA00010992"/>
    </source>
</evidence>
<dbReference type="GO" id="GO:0016020">
    <property type="term" value="C:membrane"/>
    <property type="evidence" value="ECO:0007669"/>
    <property type="project" value="UniProtKB-SubCell"/>
</dbReference>
<keyword evidence="5 8" id="KW-1133">Transmembrane helix</keyword>
<name>A0A9W9PUD0_9EURO</name>
<evidence type="ECO:0000256" key="8">
    <source>
        <dbReference type="SAM" id="Phobius"/>
    </source>
</evidence>
<comment type="subcellular location">
    <subcellularLocation>
        <location evidence="1">Membrane</location>
        <topology evidence="1">Multi-pass membrane protein</topology>
    </subcellularLocation>
</comment>
<keyword evidence="10" id="KW-1185">Reference proteome</keyword>
<evidence type="ECO:0000313" key="9">
    <source>
        <dbReference type="EMBL" id="KAJ5307823.1"/>
    </source>
</evidence>
<dbReference type="InterPro" id="IPR003663">
    <property type="entry name" value="Sugar/inositol_transpt"/>
</dbReference>
<proteinExistence type="inferred from homology"/>
<keyword evidence="3 7" id="KW-0813">Transport</keyword>
<accession>A0A9W9PUD0</accession>
<dbReference type="AlphaFoldDB" id="A0A9W9PUD0"/>
<evidence type="ECO:0000256" key="5">
    <source>
        <dbReference type="ARBA" id="ARBA00022989"/>
    </source>
</evidence>
<dbReference type="SUPFAM" id="SSF103473">
    <property type="entry name" value="MFS general substrate transporter"/>
    <property type="match status" value="1"/>
</dbReference>
<dbReference type="InterPro" id="IPR050360">
    <property type="entry name" value="MFS_Sugar_Transporters"/>
</dbReference>
<dbReference type="InterPro" id="IPR005828">
    <property type="entry name" value="MFS_sugar_transport-like"/>
</dbReference>
<dbReference type="Pfam" id="PF00083">
    <property type="entry name" value="Sugar_tr"/>
    <property type="match status" value="1"/>
</dbReference>
<reference evidence="9" key="1">
    <citation type="submission" date="2022-12" db="EMBL/GenBank/DDBJ databases">
        <authorList>
            <person name="Petersen C."/>
        </authorList>
    </citation>
    <scope>NUCLEOTIDE SEQUENCE</scope>
    <source>
        <strain evidence="9">IBT 21472</strain>
    </source>
</reference>
<dbReference type="PROSITE" id="PS00216">
    <property type="entry name" value="SUGAR_TRANSPORT_1"/>
    <property type="match status" value="1"/>
</dbReference>
<dbReference type="PANTHER" id="PTHR48022:SF64">
    <property type="entry name" value="MAJOR FACILITATOR SUPERFAMILY (MFS) PROFILE DOMAIN-CONTAINING PROTEIN"/>
    <property type="match status" value="1"/>
</dbReference>
<dbReference type="NCBIfam" id="TIGR00879">
    <property type="entry name" value="SP"/>
    <property type="match status" value="1"/>
</dbReference>
<feature type="transmembrane region" description="Helical" evidence="8">
    <location>
        <begin position="398"/>
        <end position="421"/>
    </location>
</feature>
<comment type="similarity">
    <text evidence="2 7">Belongs to the major facilitator superfamily. Sugar transporter (TC 2.A.1.1) family.</text>
</comment>
<dbReference type="PROSITE" id="PS50850">
    <property type="entry name" value="MFS"/>
    <property type="match status" value="1"/>
</dbReference>
<dbReference type="FunFam" id="1.20.1250.20:FF:000117">
    <property type="entry name" value="MFS hexose transporter"/>
    <property type="match status" value="1"/>
</dbReference>
<feature type="transmembrane region" description="Helical" evidence="8">
    <location>
        <begin position="363"/>
        <end position="386"/>
    </location>
</feature>
<dbReference type="EMBL" id="JAPZBO010000008">
    <property type="protein sequence ID" value="KAJ5307823.1"/>
    <property type="molecule type" value="Genomic_DNA"/>
</dbReference>
<dbReference type="PRINTS" id="PR00171">
    <property type="entry name" value="SUGRTRNSPORT"/>
</dbReference>
<gene>
    <name evidence="9" type="ORF">N7476_008479</name>
</gene>
<feature type="transmembrane region" description="Helical" evidence="8">
    <location>
        <begin position="338"/>
        <end position="356"/>
    </location>
</feature>
<feature type="transmembrane region" description="Helical" evidence="8">
    <location>
        <begin position="116"/>
        <end position="134"/>
    </location>
</feature>
<protein>
    <submittedName>
        <fullName evidence="9">Uncharacterized protein</fullName>
    </submittedName>
</protein>